<evidence type="ECO:0000259" key="1">
    <source>
        <dbReference type="Pfam" id="PF09347"/>
    </source>
</evidence>
<dbReference type="PANTHER" id="PTHR31527">
    <property type="entry name" value="RE64534P"/>
    <property type="match status" value="1"/>
</dbReference>
<keyword evidence="2" id="KW-0489">Methyltransferase</keyword>
<dbReference type="Proteomes" id="UP000231553">
    <property type="component" value="Unassembled WGS sequence"/>
</dbReference>
<sequence>MTKLTLEARMGGAWRMKAGQTVRVINPYGTQAVDAWALADDGAETGHGTCDYSSMEHTRSVNSSIYLDTGLAVMGMDRRPLFTMIEDSSPGHHDTQLCPCNGPLYADLDQPPEHRSCAGNFHDALSQIGLSMPFTPASLNLFMRVGVSPEGEILRELPVASPGDHVTLRADRDIILVLSACPQDVTPINGPDCVPREIELEFSEVQP</sequence>
<dbReference type="GO" id="GO:0008168">
    <property type="term" value="F:methyltransferase activity"/>
    <property type="evidence" value="ECO:0007669"/>
    <property type="project" value="UniProtKB-KW"/>
</dbReference>
<feature type="domain" description="DUF1989" evidence="1">
    <location>
        <begin position="5"/>
        <end position="175"/>
    </location>
</feature>
<reference evidence="2 3" key="1">
    <citation type="journal article" date="2018" name="Int. J. Syst. Evol. Microbiol.">
        <title>Pseudooceanicola lipolyticus sp. nov., a marine alphaproteobacterium, reclassification of Oceanicola flagellatus as Pseudooceanicola flagellatus comb. nov. and emended description of the genus Pseudooceanicola.</title>
        <authorList>
            <person name="Huang M.-M."/>
            <person name="Guo L.-L."/>
            <person name="Wu Y.-H."/>
            <person name="Lai Q.-L."/>
            <person name="Shao Z.-Z."/>
            <person name="Wang C.-S."/>
            <person name="Wu M."/>
            <person name="Xu X.-W."/>
        </authorList>
    </citation>
    <scope>NUCLEOTIDE SEQUENCE [LARGE SCALE GENOMIC DNA]</scope>
    <source>
        <strain evidence="2 3">157</strain>
    </source>
</reference>
<comment type="caution">
    <text evidence="2">The sequence shown here is derived from an EMBL/GenBank/DDBJ whole genome shotgun (WGS) entry which is preliminary data.</text>
</comment>
<protein>
    <submittedName>
        <fullName evidence="2">Aminomethyltransferase</fullName>
    </submittedName>
</protein>
<organism evidence="2 3">
    <name type="scientific">Pseudooceanicola lipolyticus</name>
    <dbReference type="NCBI Taxonomy" id="2029104"/>
    <lineage>
        <taxon>Bacteria</taxon>
        <taxon>Pseudomonadati</taxon>
        <taxon>Pseudomonadota</taxon>
        <taxon>Alphaproteobacteria</taxon>
        <taxon>Rhodobacterales</taxon>
        <taxon>Paracoccaceae</taxon>
        <taxon>Pseudooceanicola</taxon>
    </lineage>
</organism>
<dbReference type="OrthoDB" id="9772660at2"/>
<proteinExistence type="predicted"/>
<dbReference type="AlphaFoldDB" id="A0A2M8J2K9"/>
<dbReference type="RefSeq" id="WP_100162197.1">
    <property type="nucleotide sequence ID" value="NZ_PGTB01000024.1"/>
</dbReference>
<evidence type="ECO:0000313" key="3">
    <source>
        <dbReference type="Proteomes" id="UP000231553"/>
    </source>
</evidence>
<dbReference type="EMBL" id="PGTB01000024">
    <property type="protein sequence ID" value="PJE37019.1"/>
    <property type="molecule type" value="Genomic_DNA"/>
</dbReference>
<name>A0A2M8J2K9_9RHOB</name>
<keyword evidence="2" id="KW-0808">Transferase</keyword>
<dbReference type="Pfam" id="PF09347">
    <property type="entry name" value="DUF1989"/>
    <property type="match status" value="1"/>
</dbReference>
<evidence type="ECO:0000313" key="2">
    <source>
        <dbReference type="EMBL" id="PJE37019.1"/>
    </source>
</evidence>
<dbReference type="InterPro" id="IPR018959">
    <property type="entry name" value="DUF1989"/>
</dbReference>
<accession>A0A2M8J2K9</accession>
<gene>
    <name evidence="2" type="ORF">CVM52_09115</name>
</gene>
<dbReference type="PANTHER" id="PTHR31527:SF0">
    <property type="entry name" value="RE64534P"/>
    <property type="match status" value="1"/>
</dbReference>
<dbReference type="GO" id="GO:0032259">
    <property type="term" value="P:methylation"/>
    <property type="evidence" value="ECO:0007669"/>
    <property type="project" value="UniProtKB-KW"/>
</dbReference>
<keyword evidence="3" id="KW-1185">Reference proteome</keyword>